<sequence>MMGIFHQLCLLVLCLTITEATYRFERVSDTEFRVFVDDILVIEHSENSPFILVGISDYSYTSAEGNFKITDLLQQKVFLTNYTEDDVSLGKEITLTRGTEYETTVLITDSNGLTRITFPKVPDNINRFWVRLKSTGGDEHVYGGGEQFSYFDLNGRNFPLWLQEQGVGRNKSIYTTFLADQNSGSGGDYYSTYWVQPTFVSSRKYFAHFTSTRNGQLDFRNEDFHEIEIWGGPDSTVFPGDLILAGRPSFPEIIEELSGLLGRQPPIPDWLYNGVMLGVQGGTEAMLGYLEQAQENGIKVNGLWIQDWAGRITTSFGRRLFWNWQWDPEQYPNLDTEIIRLKEEENVRLYAYMNPNLNRDGNLFAEAEEGGFFIKNSTGQTYIIDYGEFFCGIVDFTNPDAYTWYKGKIRTNLIDFGFDGWMADFGEYLPPDAVFYSGISGEELHNLWPVLWAQANREAVEEADRLGDIVFWMRAGFSGSQNYSVMSWAGDQIVDFSTADGLASVIPATLSLGMSGYGMNHFDIGGYTSLYGAIRTEELLLRYAELAAFTPMMRTHEGNRPSENWQYYSSVYSMQMLSRATEIYILMQNYTKSVLQELYTLGYPVQRPLLFHYENDPKSFDDVMKYQYLLGQDVLVAPVYLSKSDTNDKWSLYLPPDEWVFLWDGTEYDNGGEYVTVDAPLGTIPVFYRKNSDFADFFRYVADNTPPTPDPPIYTTPEMTTESSSSSLLVSLLVIFVSFVYLLTKI</sequence>
<feature type="domain" description="Glycosyl hydrolase family 31 C-terminal" evidence="6">
    <location>
        <begin position="602"/>
        <end position="692"/>
    </location>
</feature>
<dbReference type="InterPro" id="IPR011013">
    <property type="entry name" value="Gal_mutarotase_sf_dom"/>
</dbReference>
<comment type="caution">
    <text evidence="7">The sequence shown here is derived from an EMBL/GenBank/DDBJ whole genome shotgun (WGS) entry which is preliminary data.</text>
</comment>
<feature type="transmembrane region" description="Helical" evidence="3">
    <location>
        <begin position="726"/>
        <end position="744"/>
    </location>
</feature>
<dbReference type="SUPFAM" id="SSF51011">
    <property type="entry name" value="Glycosyl hydrolase domain"/>
    <property type="match status" value="1"/>
</dbReference>
<dbReference type="EMBL" id="JAIZAY010000021">
    <property type="protein sequence ID" value="KAJ8022039.1"/>
    <property type="molecule type" value="Genomic_DNA"/>
</dbReference>
<protein>
    <submittedName>
        <fullName evidence="7">Alpha-xylosidase</fullName>
    </submittedName>
</protein>
<evidence type="ECO:0000256" key="3">
    <source>
        <dbReference type="SAM" id="Phobius"/>
    </source>
</evidence>
<proteinExistence type="inferred from homology"/>
<keyword evidence="2" id="KW-0326">Glycosidase</keyword>
<keyword evidence="8" id="KW-1185">Reference proteome</keyword>
<organism evidence="7 8">
    <name type="scientific">Holothuria leucospilota</name>
    <name type="common">Black long sea cucumber</name>
    <name type="synonym">Mertensiothuria leucospilota</name>
    <dbReference type="NCBI Taxonomy" id="206669"/>
    <lineage>
        <taxon>Eukaryota</taxon>
        <taxon>Metazoa</taxon>
        <taxon>Echinodermata</taxon>
        <taxon>Eleutherozoa</taxon>
        <taxon>Echinozoa</taxon>
        <taxon>Holothuroidea</taxon>
        <taxon>Aspidochirotacea</taxon>
        <taxon>Aspidochirotida</taxon>
        <taxon>Holothuriidae</taxon>
        <taxon>Holothuria</taxon>
    </lineage>
</organism>
<keyword evidence="3" id="KW-1133">Transmembrane helix</keyword>
<dbReference type="CDD" id="cd14752">
    <property type="entry name" value="GH31_N"/>
    <property type="match status" value="1"/>
</dbReference>
<dbReference type="OrthoDB" id="1334205at2759"/>
<dbReference type="Pfam" id="PF01055">
    <property type="entry name" value="Glyco_hydro_31_2nd"/>
    <property type="match status" value="1"/>
</dbReference>
<name>A0A9Q1BEB7_HOLLE</name>
<dbReference type="InterPro" id="IPR013780">
    <property type="entry name" value="Glyco_hydro_b"/>
</dbReference>
<reference evidence="7" key="1">
    <citation type="submission" date="2021-10" db="EMBL/GenBank/DDBJ databases">
        <title>Tropical sea cucumber genome reveals ecological adaptation and Cuvierian tubules defense mechanism.</title>
        <authorList>
            <person name="Chen T."/>
        </authorList>
    </citation>
    <scope>NUCLEOTIDE SEQUENCE</scope>
    <source>
        <strain evidence="7">Nanhai2018</strain>
        <tissue evidence="7">Muscle</tissue>
    </source>
</reference>
<evidence type="ECO:0000256" key="4">
    <source>
        <dbReference type="SAM" id="SignalP"/>
    </source>
</evidence>
<dbReference type="GO" id="GO:0030246">
    <property type="term" value="F:carbohydrate binding"/>
    <property type="evidence" value="ECO:0007669"/>
    <property type="project" value="InterPro"/>
</dbReference>
<dbReference type="Gene3D" id="2.60.40.1180">
    <property type="entry name" value="Golgi alpha-mannosidase II"/>
    <property type="match status" value="1"/>
</dbReference>
<dbReference type="Gene3D" id="2.60.40.1760">
    <property type="entry name" value="glycosyl hydrolase (family 31)"/>
    <property type="match status" value="1"/>
</dbReference>
<dbReference type="PANTHER" id="PTHR46959:SF2">
    <property type="entry name" value="SULFOQUINOVOSIDASE"/>
    <property type="match status" value="1"/>
</dbReference>
<keyword evidence="3" id="KW-0812">Transmembrane</keyword>
<dbReference type="InterPro" id="IPR000322">
    <property type="entry name" value="Glyco_hydro_31_TIM"/>
</dbReference>
<keyword evidence="2" id="KW-0378">Hydrolase</keyword>
<keyword evidence="3" id="KW-0472">Membrane</keyword>
<comment type="similarity">
    <text evidence="1 2">Belongs to the glycosyl hydrolase 31 family.</text>
</comment>
<dbReference type="SUPFAM" id="SSF74650">
    <property type="entry name" value="Galactose mutarotase-like"/>
    <property type="match status" value="1"/>
</dbReference>
<evidence type="ECO:0000313" key="8">
    <source>
        <dbReference type="Proteomes" id="UP001152320"/>
    </source>
</evidence>
<evidence type="ECO:0000259" key="6">
    <source>
        <dbReference type="Pfam" id="PF21365"/>
    </source>
</evidence>
<dbReference type="GO" id="GO:0005975">
    <property type="term" value="P:carbohydrate metabolic process"/>
    <property type="evidence" value="ECO:0007669"/>
    <property type="project" value="InterPro"/>
</dbReference>
<evidence type="ECO:0000313" key="7">
    <source>
        <dbReference type="EMBL" id="KAJ8022039.1"/>
    </source>
</evidence>
<feature type="domain" description="Glycoside hydrolase family 31 TIM barrel" evidence="5">
    <location>
        <begin position="283"/>
        <end position="572"/>
    </location>
</feature>
<feature type="chain" id="PRO_5040463123" evidence="4">
    <location>
        <begin position="21"/>
        <end position="746"/>
    </location>
</feature>
<dbReference type="PANTHER" id="PTHR46959">
    <property type="entry name" value="SULFOQUINOVOSIDASE"/>
    <property type="match status" value="1"/>
</dbReference>
<dbReference type="CDD" id="cd06594">
    <property type="entry name" value="GH31_glucosidase_YihQ"/>
    <property type="match status" value="1"/>
</dbReference>
<dbReference type="InterPro" id="IPR017853">
    <property type="entry name" value="GH"/>
</dbReference>
<dbReference type="InterPro" id="IPR052990">
    <property type="entry name" value="Sulfoquinovosidase_GH31"/>
</dbReference>
<evidence type="ECO:0000256" key="1">
    <source>
        <dbReference type="ARBA" id="ARBA00007806"/>
    </source>
</evidence>
<feature type="signal peptide" evidence="4">
    <location>
        <begin position="1"/>
        <end position="20"/>
    </location>
</feature>
<dbReference type="SUPFAM" id="SSF51445">
    <property type="entry name" value="(Trans)glycosidases"/>
    <property type="match status" value="1"/>
</dbReference>
<keyword evidence="4" id="KW-0732">Signal</keyword>
<dbReference type="AlphaFoldDB" id="A0A9Q1BEB7"/>
<gene>
    <name evidence="7" type="ORF">HOLleu_39414</name>
</gene>
<accession>A0A9Q1BEB7</accession>
<evidence type="ECO:0000256" key="2">
    <source>
        <dbReference type="RuleBase" id="RU361185"/>
    </source>
</evidence>
<dbReference type="InterPro" id="IPR048395">
    <property type="entry name" value="Glyco_hydro_31_C"/>
</dbReference>
<dbReference type="Gene3D" id="3.20.20.80">
    <property type="entry name" value="Glycosidases"/>
    <property type="match status" value="1"/>
</dbReference>
<evidence type="ECO:0000259" key="5">
    <source>
        <dbReference type="Pfam" id="PF01055"/>
    </source>
</evidence>
<dbReference type="Pfam" id="PF21365">
    <property type="entry name" value="Glyco_hydro_31_3rd"/>
    <property type="match status" value="1"/>
</dbReference>
<dbReference type="Proteomes" id="UP001152320">
    <property type="component" value="Chromosome 21"/>
</dbReference>
<dbReference type="InterPro" id="IPR044112">
    <property type="entry name" value="YihQ_TIM-like"/>
</dbReference>
<dbReference type="GO" id="GO:0090599">
    <property type="term" value="F:alpha-glucosidase activity"/>
    <property type="evidence" value="ECO:0007669"/>
    <property type="project" value="UniProtKB-ARBA"/>
</dbReference>
<dbReference type="NCBIfam" id="NF007746">
    <property type="entry name" value="PRK10426.1"/>
    <property type="match status" value="1"/>
</dbReference>